<organism evidence="1 2">
    <name type="scientific">Streptomyces phage Kromp</name>
    <dbReference type="NCBI Taxonomy" id="2315619"/>
    <lineage>
        <taxon>Viruses</taxon>
        <taxon>Duplodnaviria</taxon>
        <taxon>Heunggongvirae</taxon>
        <taxon>Uroviricota</taxon>
        <taxon>Caudoviricetes</taxon>
        <taxon>Krompvirus</taxon>
        <taxon>Krompvirus kromp</taxon>
    </lineage>
</organism>
<accession>A0A386KBK7</accession>
<dbReference type="EMBL" id="MH744420">
    <property type="protein sequence ID" value="AYD81610.1"/>
    <property type="molecule type" value="Genomic_DNA"/>
</dbReference>
<reference evidence="2" key="1">
    <citation type="submission" date="2018-08" db="EMBL/GenBank/DDBJ databases">
        <authorList>
            <person name="Mousa M."/>
            <person name="Kelsky B.L."/>
            <person name="Goh L.M."/>
            <person name="Shaffer C.D."/>
            <person name="Weston-Hafer K.A."/>
            <person name="Russell D.A."/>
            <person name="Pope W.H."/>
            <person name="Jacobs-Sera D."/>
            <person name="Hendrix R.W."/>
            <person name="Hatfull G.F."/>
        </authorList>
    </citation>
    <scope>NUCLEOTIDE SEQUENCE [LARGE SCALE GENOMIC DNA]</scope>
</reference>
<protein>
    <submittedName>
        <fullName evidence="1">Head-to-tail connector complex protein</fullName>
    </submittedName>
</protein>
<keyword evidence="2" id="KW-1185">Reference proteome</keyword>
<sequence>MALPSFATPDQLQAYVPGVAVPEESALLALRIASAAIRRFTGQVLSFVENDEVLLEGGERALVLPQRPVVVDAGRLLTVVEIPDGTGLEVPAVENRDFIRQGSELRRGEPLYDLSRTMGWPFNRPLGIWADRVRVTYSHGYEEIPDEILGVCLDLAAATLSNPRRLRSESAGATSVTYTVETFGTGSLTSDHRKILRSFRRTALSVRPS</sequence>
<proteinExistence type="predicted"/>
<dbReference type="Proteomes" id="UP000274637">
    <property type="component" value="Segment"/>
</dbReference>
<evidence type="ECO:0000313" key="2">
    <source>
        <dbReference type="Proteomes" id="UP000274637"/>
    </source>
</evidence>
<name>A0A386KBK7_9CAUD</name>
<gene>
    <name evidence="1" type="primary">9</name>
    <name evidence="1" type="ORF">SEA_KROMP_9</name>
</gene>
<evidence type="ECO:0000313" key="1">
    <source>
        <dbReference type="EMBL" id="AYD81610.1"/>
    </source>
</evidence>